<dbReference type="AlphaFoldDB" id="A0A6M3IDX2"/>
<evidence type="ECO:0000313" key="1">
    <source>
        <dbReference type="EMBL" id="QJA55616.1"/>
    </source>
</evidence>
<organism evidence="1">
    <name type="scientific">viral metagenome</name>
    <dbReference type="NCBI Taxonomy" id="1070528"/>
    <lineage>
        <taxon>unclassified sequences</taxon>
        <taxon>metagenomes</taxon>
        <taxon>organismal metagenomes</taxon>
    </lineage>
</organism>
<reference evidence="1" key="1">
    <citation type="submission" date="2020-03" db="EMBL/GenBank/DDBJ databases">
        <title>The deep terrestrial virosphere.</title>
        <authorList>
            <person name="Holmfeldt K."/>
            <person name="Nilsson E."/>
            <person name="Simone D."/>
            <person name="Lopez-Fernandez M."/>
            <person name="Wu X."/>
            <person name="de Brujin I."/>
            <person name="Lundin D."/>
            <person name="Andersson A."/>
            <person name="Bertilsson S."/>
            <person name="Dopson M."/>
        </authorList>
    </citation>
    <scope>NUCLEOTIDE SEQUENCE</scope>
    <source>
        <strain evidence="2">MM415A00947</strain>
        <strain evidence="1">MM415B02028</strain>
    </source>
</reference>
<accession>A0A6M3IDX2</accession>
<sequence length="89" mass="10466">MMSKANVYECKHARYPSEFLVTGYDQGKVQRVYTCNSEVTCKLHGLSERVTLENILKGKAANCEDCTDFVSMGELTRWQRRYWNKTKRY</sequence>
<evidence type="ECO:0000313" key="2">
    <source>
        <dbReference type="EMBL" id="QJA79048.1"/>
    </source>
</evidence>
<proteinExistence type="predicted"/>
<gene>
    <name evidence="2" type="ORF">MM415A00947_0003</name>
    <name evidence="1" type="ORF">MM415B02028_0026</name>
</gene>
<dbReference type="EMBL" id="MT141168">
    <property type="protein sequence ID" value="QJA55616.1"/>
    <property type="molecule type" value="Genomic_DNA"/>
</dbReference>
<dbReference type="EMBL" id="MT142365">
    <property type="protein sequence ID" value="QJA79048.1"/>
    <property type="molecule type" value="Genomic_DNA"/>
</dbReference>
<name>A0A6M3IDX2_9ZZZZ</name>
<protein>
    <submittedName>
        <fullName evidence="1">Uncharacterized protein</fullName>
    </submittedName>
</protein>